<keyword evidence="3" id="KW-1185">Reference proteome</keyword>
<reference evidence="2 4" key="1">
    <citation type="submission" date="2022-07" db="EMBL/GenBank/DDBJ databases">
        <authorList>
            <person name="Criscuolo A."/>
        </authorList>
    </citation>
    <scope>NUCLEOTIDE SEQUENCE</scope>
    <source>
        <strain evidence="4">CIP 111951</strain>
        <strain evidence="2">CIP111854</strain>
        <strain evidence="1">CIP111951</strain>
    </source>
</reference>
<accession>A0A9W4QTE4</accession>
<comment type="caution">
    <text evidence="2">The sequence shown here is derived from an EMBL/GenBank/DDBJ whole genome shotgun (WGS) entry which is preliminary data.</text>
</comment>
<evidence type="ECO:0000313" key="1">
    <source>
        <dbReference type="EMBL" id="CAH9050245.1"/>
    </source>
</evidence>
<evidence type="ECO:0000313" key="2">
    <source>
        <dbReference type="EMBL" id="CAH9052427.1"/>
    </source>
</evidence>
<protein>
    <submittedName>
        <fullName evidence="2">Uncharacterized protein</fullName>
    </submittedName>
</protein>
<dbReference type="RefSeq" id="WP_261591358.1">
    <property type="nucleotide sequence ID" value="NZ_CAMAPC010000003.1"/>
</dbReference>
<organism evidence="2 3">
    <name type="scientific">Pseudoalteromonas holothuriae</name>
    <dbReference type="NCBI Taxonomy" id="2963714"/>
    <lineage>
        <taxon>Bacteria</taxon>
        <taxon>Pseudomonadati</taxon>
        <taxon>Pseudomonadota</taxon>
        <taxon>Gammaproteobacteria</taxon>
        <taxon>Alteromonadales</taxon>
        <taxon>Pseudoalteromonadaceae</taxon>
        <taxon>Pseudoalteromonas</taxon>
    </lineage>
</organism>
<name>A0A9W4QTE4_9GAMM</name>
<dbReference type="AlphaFoldDB" id="A0A9W4QTE4"/>
<gene>
    <name evidence="2" type="ORF">PSECIP111854_00968</name>
    <name evidence="1" type="ORF">PSECIP111951_00151</name>
</gene>
<dbReference type="Proteomes" id="UP001152467">
    <property type="component" value="Unassembled WGS sequence"/>
</dbReference>
<dbReference type="Proteomes" id="UP001152485">
    <property type="component" value="Unassembled WGS sequence"/>
</dbReference>
<dbReference type="EMBL" id="CAMAPD010000001">
    <property type="protein sequence ID" value="CAH9050245.1"/>
    <property type="molecule type" value="Genomic_DNA"/>
</dbReference>
<evidence type="ECO:0000313" key="3">
    <source>
        <dbReference type="Proteomes" id="UP001152467"/>
    </source>
</evidence>
<dbReference type="EMBL" id="CAMAPC010000003">
    <property type="protein sequence ID" value="CAH9052427.1"/>
    <property type="molecule type" value="Genomic_DNA"/>
</dbReference>
<proteinExistence type="predicted"/>
<evidence type="ECO:0000313" key="4">
    <source>
        <dbReference type="Proteomes" id="UP001152485"/>
    </source>
</evidence>
<sequence>MLTQVLANISKAPQVFFAKNTIRRKKYSFDVDLAKYSISDYDQIIEVLRQVEAEVLSAPKSNDSMHWVHFKDTVYFYGERVFELPFDDFVQKVDIAHAGDFYRDSVGLVTRVVQQDQYGRPTYQGARIIALPQPNYAAFMGKGELDVYKLEKVEYSQNEHRVWMKTVHSPNGSAACDDGYLMFQRTANNQVKVVFLACQSFPAPPLMAVLFLDRWTWFKDTLTEAAYRSFCNRMMKNIEACYKGEKFKVGRASIA</sequence>